<keyword evidence="5 6" id="KW-0472">Membrane</keyword>
<feature type="domain" description="GtrA/DPMS transmembrane" evidence="7">
    <location>
        <begin position="20"/>
        <end position="137"/>
    </location>
</feature>
<dbReference type="Proteomes" id="UP000516046">
    <property type="component" value="Chromosome"/>
</dbReference>
<evidence type="ECO:0000256" key="6">
    <source>
        <dbReference type="SAM" id="Phobius"/>
    </source>
</evidence>
<feature type="transmembrane region" description="Helical" evidence="6">
    <location>
        <begin position="17"/>
        <end position="39"/>
    </location>
</feature>
<dbReference type="KEGG" id="caml:H6X83_04245"/>
<dbReference type="EMBL" id="CP060696">
    <property type="protein sequence ID" value="QNO18850.1"/>
    <property type="molecule type" value="Genomic_DNA"/>
</dbReference>
<evidence type="ECO:0000256" key="2">
    <source>
        <dbReference type="ARBA" id="ARBA00009399"/>
    </source>
</evidence>
<dbReference type="PANTHER" id="PTHR38459:SF5">
    <property type="entry name" value="CELL WALL TEICHOIC ACID GLYCOSYLATION PROTEIN GTCA"/>
    <property type="match status" value="1"/>
</dbReference>
<evidence type="ECO:0000256" key="5">
    <source>
        <dbReference type="ARBA" id="ARBA00023136"/>
    </source>
</evidence>
<dbReference type="AlphaFoldDB" id="A0A7G9WJI8"/>
<dbReference type="InterPro" id="IPR051401">
    <property type="entry name" value="GtrA_CellWall_Glycosyl"/>
</dbReference>
<evidence type="ECO:0000259" key="7">
    <source>
        <dbReference type="Pfam" id="PF04138"/>
    </source>
</evidence>
<sequence>MKEKIKTLWKYFTSREMILYIVFGVATSVINIVALELFCRLGGMETVPANTLAWVVAVIFAFVTNKIFVFGSKATGAAALLHEISTFLGGRLLTLVIENFGMWFFVDYMHRNRLFWKIILTVVVVIINWLVSKLVTFKKKTA</sequence>
<comment type="subcellular location">
    <subcellularLocation>
        <location evidence="1">Membrane</location>
        <topology evidence="1">Multi-pass membrane protein</topology>
    </subcellularLocation>
</comment>
<evidence type="ECO:0000256" key="1">
    <source>
        <dbReference type="ARBA" id="ARBA00004141"/>
    </source>
</evidence>
<feature type="transmembrane region" description="Helical" evidence="6">
    <location>
        <begin position="114"/>
        <end position="131"/>
    </location>
</feature>
<feature type="transmembrane region" description="Helical" evidence="6">
    <location>
        <begin position="51"/>
        <end position="72"/>
    </location>
</feature>
<gene>
    <name evidence="8" type="ORF">H6X83_04245</name>
</gene>
<dbReference type="GO" id="GO:0000271">
    <property type="term" value="P:polysaccharide biosynthetic process"/>
    <property type="evidence" value="ECO:0007669"/>
    <property type="project" value="InterPro"/>
</dbReference>
<dbReference type="InterPro" id="IPR007267">
    <property type="entry name" value="GtrA_DPMS_TM"/>
</dbReference>
<evidence type="ECO:0000256" key="4">
    <source>
        <dbReference type="ARBA" id="ARBA00022989"/>
    </source>
</evidence>
<proteinExistence type="inferred from homology"/>
<evidence type="ECO:0000313" key="8">
    <source>
        <dbReference type="EMBL" id="QNO18850.1"/>
    </source>
</evidence>
<feature type="transmembrane region" description="Helical" evidence="6">
    <location>
        <begin position="84"/>
        <end position="105"/>
    </location>
</feature>
<keyword evidence="9" id="KW-1185">Reference proteome</keyword>
<protein>
    <submittedName>
        <fullName evidence="8">GtrA family protein</fullName>
    </submittedName>
</protein>
<dbReference type="PANTHER" id="PTHR38459">
    <property type="entry name" value="PROPHAGE BACTOPRENOL-LINKED GLUCOSE TRANSLOCASE HOMOLOG"/>
    <property type="match status" value="1"/>
</dbReference>
<accession>A0A7G9WJI8</accession>
<evidence type="ECO:0000256" key="3">
    <source>
        <dbReference type="ARBA" id="ARBA00022692"/>
    </source>
</evidence>
<keyword evidence="4 6" id="KW-1133">Transmembrane helix</keyword>
<comment type="similarity">
    <text evidence="2">Belongs to the GtrA family.</text>
</comment>
<dbReference type="RefSeq" id="WP_212507919.1">
    <property type="nucleotide sequence ID" value="NZ_CP060696.1"/>
</dbReference>
<reference evidence="8 9" key="1">
    <citation type="submission" date="2020-08" db="EMBL/GenBank/DDBJ databases">
        <authorList>
            <person name="Ren C."/>
            <person name="Gu Y."/>
            <person name="Xu Y."/>
        </authorList>
    </citation>
    <scope>NUCLEOTIDE SEQUENCE [LARGE SCALE GENOMIC DNA]</scope>
    <source>
        <strain evidence="8 9">LBM18003</strain>
    </source>
</reference>
<name>A0A7G9WJI8_9FIRM</name>
<keyword evidence="3 6" id="KW-0812">Transmembrane</keyword>
<dbReference type="Pfam" id="PF04138">
    <property type="entry name" value="GtrA_DPMS_TM"/>
    <property type="match status" value="1"/>
</dbReference>
<organism evidence="8 9">
    <name type="scientific">Caproicibacterium amylolyticum</name>
    <dbReference type="NCBI Taxonomy" id="2766537"/>
    <lineage>
        <taxon>Bacteria</taxon>
        <taxon>Bacillati</taxon>
        <taxon>Bacillota</taxon>
        <taxon>Clostridia</taxon>
        <taxon>Eubacteriales</taxon>
        <taxon>Oscillospiraceae</taxon>
        <taxon>Caproicibacterium</taxon>
    </lineage>
</organism>
<evidence type="ECO:0000313" key="9">
    <source>
        <dbReference type="Proteomes" id="UP000516046"/>
    </source>
</evidence>
<dbReference type="GO" id="GO:0005886">
    <property type="term" value="C:plasma membrane"/>
    <property type="evidence" value="ECO:0007669"/>
    <property type="project" value="TreeGrafter"/>
</dbReference>